<keyword evidence="2" id="KW-1185">Reference proteome</keyword>
<comment type="caution">
    <text evidence="1">The sequence shown here is derived from an EMBL/GenBank/DDBJ whole genome shotgun (WGS) entry which is preliminary data.</text>
</comment>
<reference evidence="1 2" key="1">
    <citation type="submission" date="2020-02" db="EMBL/GenBank/DDBJ databases">
        <title>Whole-genome analyses of novel actinobacteria.</title>
        <authorList>
            <person name="Sahin N."/>
        </authorList>
    </citation>
    <scope>NUCLEOTIDE SEQUENCE [LARGE SCALE GENOMIC DNA]</scope>
    <source>
        <strain evidence="1 2">A7024</strain>
    </source>
</reference>
<dbReference type="AlphaFoldDB" id="A0A6G4U5Y0"/>
<organism evidence="1 2">
    <name type="scientific">Streptomyces coryli</name>
    <dbReference type="NCBI Taxonomy" id="1128680"/>
    <lineage>
        <taxon>Bacteria</taxon>
        <taxon>Bacillati</taxon>
        <taxon>Actinomycetota</taxon>
        <taxon>Actinomycetes</taxon>
        <taxon>Kitasatosporales</taxon>
        <taxon>Streptomycetaceae</taxon>
        <taxon>Streptomyces</taxon>
    </lineage>
</organism>
<dbReference type="InterPro" id="IPR029058">
    <property type="entry name" value="AB_hydrolase_fold"/>
</dbReference>
<dbReference type="Gene3D" id="3.40.50.1820">
    <property type="entry name" value="alpha/beta hydrolase"/>
    <property type="match status" value="1"/>
</dbReference>
<proteinExistence type="predicted"/>
<sequence>MARRLGTAAGAVRDAGRTVTAVATDPRLAATALRHPRTGRPAAAALRRALTDPDGLGYAPDGGRAGRAARLAGVLRGRESLAVTMAVTALKLRIDLCALRHPELRDADGPVRKLLDAVERDQHVEAMRIYRDAVRTEGGEKVLATLAPAFAEIAAWNALVDENPLNDRGAWDVVTGRMDGYGVVVGTSGALWELLDRGRGRAQRIEPGVGLLAVIDRCNVSVTDHLRCLSAVGTTGRLIVQRRTGPDGSPRYLVLLAGMAAGNPDNQSPQDLVGAVHAVSAARTPYSRAVIRALKQAGIEKGAKMALVGHSQGGITAMNVAGARAVNEAFEITHVVAIGSPIDYKRPYDPRTQVVSLVNEHDVVPALEGRSPYSVLPLPAEWLEFTWFDDSHTFPQCHNALIYADNLDRLVPEARDRVDELLADYHGPVEATLLFRLFDR</sequence>
<dbReference type="Proteomes" id="UP000481583">
    <property type="component" value="Unassembled WGS sequence"/>
</dbReference>
<gene>
    <name evidence="1" type="ORF">G5C51_26810</name>
</gene>
<name>A0A6G4U5Y0_9ACTN</name>
<evidence type="ECO:0000313" key="1">
    <source>
        <dbReference type="EMBL" id="NGN67503.1"/>
    </source>
</evidence>
<protein>
    <submittedName>
        <fullName evidence="1">Lipase family protein</fullName>
    </submittedName>
</protein>
<dbReference type="SUPFAM" id="SSF53474">
    <property type="entry name" value="alpha/beta-Hydrolases"/>
    <property type="match status" value="1"/>
</dbReference>
<dbReference type="EMBL" id="JAAKZV010000146">
    <property type="protein sequence ID" value="NGN67503.1"/>
    <property type="molecule type" value="Genomic_DNA"/>
</dbReference>
<accession>A0A6G4U5Y0</accession>
<evidence type="ECO:0000313" key="2">
    <source>
        <dbReference type="Proteomes" id="UP000481583"/>
    </source>
</evidence>